<organism evidence="1 2">
    <name type="scientific">Symbiochloris irregularis</name>
    <dbReference type="NCBI Taxonomy" id="706552"/>
    <lineage>
        <taxon>Eukaryota</taxon>
        <taxon>Viridiplantae</taxon>
        <taxon>Chlorophyta</taxon>
        <taxon>core chlorophytes</taxon>
        <taxon>Trebouxiophyceae</taxon>
        <taxon>Trebouxiales</taxon>
        <taxon>Trebouxiaceae</taxon>
        <taxon>Symbiochloris</taxon>
    </lineage>
</organism>
<name>A0AAW1PP12_9CHLO</name>
<proteinExistence type="predicted"/>
<evidence type="ECO:0000313" key="1">
    <source>
        <dbReference type="EMBL" id="KAK9809813.1"/>
    </source>
</evidence>
<sequence>MADRAEEGRRPDPEAPEEIIHKQQAAAKIFVLDDASNAAYVLIKRLAGELNEGRFGLHVLDISLEQDEKRHALYACEHAKVTRTFADITDVGIVHKSFFPVDGTDAGNDVVICLLGGIESFDKRDQQQGQKGLGAFQQRTTGAQLAAQAKKAKIKHFIWIWTASLTDAIMSDGYCQKRSDARDSLEDHKFHHCTFVDVGLPFQEVVAWVVKAETTDAKILNLDLPGCPICMDHHTYVSDLDALITGCLGQYLLQRILDPTKTEDSKGKDLQIQWCQRIPIEWLPAIVQCCADEESPSSGASVLANATVGVLPKQNTSLTYAHRQFKRWLLTPVPVQRPLYFRKFLPGIQAG</sequence>
<dbReference type="Proteomes" id="UP001465755">
    <property type="component" value="Unassembled WGS sequence"/>
</dbReference>
<evidence type="ECO:0000313" key="2">
    <source>
        <dbReference type="Proteomes" id="UP001465755"/>
    </source>
</evidence>
<reference evidence="1 2" key="1">
    <citation type="journal article" date="2024" name="Nat. Commun.">
        <title>Phylogenomics reveals the evolutionary origins of lichenization in chlorophyte algae.</title>
        <authorList>
            <person name="Puginier C."/>
            <person name="Libourel C."/>
            <person name="Otte J."/>
            <person name="Skaloud P."/>
            <person name="Haon M."/>
            <person name="Grisel S."/>
            <person name="Petersen M."/>
            <person name="Berrin J.G."/>
            <person name="Delaux P.M."/>
            <person name="Dal Grande F."/>
            <person name="Keller J."/>
        </authorList>
    </citation>
    <scope>NUCLEOTIDE SEQUENCE [LARGE SCALE GENOMIC DNA]</scope>
    <source>
        <strain evidence="1 2">SAG 2036</strain>
    </source>
</reference>
<gene>
    <name evidence="1" type="ORF">WJX73_009194</name>
</gene>
<keyword evidence="2" id="KW-1185">Reference proteome</keyword>
<protein>
    <submittedName>
        <fullName evidence="1">Uncharacterized protein</fullName>
    </submittedName>
</protein>
<dbReference type="AlphaFoldDB" id="A0AAW1PP12"/>
<dbReference type="EMBL" id="JALJOQ010000016">
    <property type="protein sequence ID" value="KAK9809813.1"/>
    <property type="molecule type" value="Genomic_DNA"/>
</dbReference>
<comment type="caution">
    <text evidence="1">The sequence shown here is derived from an EMBL/GenBank/DDBJ whole genome shotgun (WGS) entry which is preliminary data.</text>
</comment>
<accession>A0AAW1PP12</accession>